<dbReference type="EMBL" id="BAAAUG010000019">
    <property type="protein sequence ID" value="GAA3088147.1"/>
    <property type="molecule type" value="Genomic_DNA"/>
</dbReference>
<sequence>MPAEPCVGEEPGGVDDALGVAARGGLGGVGHGWIVCRGPPLVSRFFKPPEPLPPYRHGMSENSIADLLKAATAHAVPVVRAIPDDRLATPTPCAEYDVKALVNHLFQVIVQFQALAAKQNAEFGETPDLVAESPDWRDRFAEEAGKLVAAWSVPGADEGTTGAMDMPARTVGCMALLDLTVHAWDLARATGQEFEAAPESSGVVAALRDAVAGLGPTARKMGVFGEPVAVPEGADELERLLAETGRDPRWTPRAPSAA</sequence>
<dbReference type="InterPro" id="IPR024344">
    <property type="entry name" value="MDMPI_metal-binding"/>
</dbReference>
<dbReference type="Pfam" id="PF11716">
    <property type="entry name" value="MDMPI_N"/>
    <property type="match status" value="1"/>
</dbReference>
<dbReference type="InterPro" id="IPR017517">
    <property type="entry name" value="Maleyloyr_isom"/>
</dbReference>
<dbReference type="InterPro" id="IPR034660">
    <property type="entry name" value="DinB/YfiT-like"/>
</dbReference>
<name>A0ABP6MAK1_9ACTN</name>
<accession>A0ABP6MAK1</accession>
<evidence type="ECO:0000259" key="1">
    <source>
        <dbReference type="Pfam" id="PF11716"/>
    </source>
</evidence>
<keyword evidence="3" id="KW-1185">Reference proteome</keyword>
<gene>
    <name evidence="2" type="ORF">GCM10010449_09770</name>
</gene>
<dbReference type="NCBIfam" id="TIGR03086">
    <property type="entry name" value="TIGR03086 family metal-binding protein"/>
    <property type="match status" value="1"/>
</dbReference>
<feature type="domain" description="Mycothiol-dependent maleylpyruvate isomerase metal-binding" evidence="1">
    <location>
        <begin position="70"/>
        <end position="187"/>
    </location>
</feature>
<evidence type="ECO:0000313" key="3">
    <source>
        <dbReference type="Proteomes" id="UP001501637"/>
    </source>
</evidence>
<proteinExistence type="predicted"/>
<evidence type="ECO:0000313" key="2">
    <source>
        <dbReference type="EMBL" id="GAA3088147.1"/>
    </source>
</evidence>
<comment type="caution">
    <text evidence="2">The sequence shown here is derived from an EMBL/GenBank/DDBJ whole genome shotgun (WGS) entry which is preliminary data.</text>
</comment>
<dbReference type="SUPFAM" id="SSF109854">
    <property type="entry name" value="DinB/YfiT-like putative metalloenzymes"/>
    <property type="match status" value="1"/>
</dbReference>
<organism evidence="2 3">
    <name type="scientific">Streptomyces rectiviolaceus</name>
    <dbReference type="NCBI Taxonomy" id="332591"/>
    <lineage>
        <taxon>Bacteria</taxon>
        <taxon>Bacillati</taxon>
        <taxon>Actinomycetota</taxon>
        <taxon>Actinomycetes</taxon>
        <taxon>Kitasatosporales</taxon>
        <taxon>Streptomycetaceae</taxon>
        <taxon>Streptomyces</taxon>
    </lineage>
</organism>
<protein>
    <recommendedName>
        <fullName evidence="1">Mycothiol-dependent maleylpyruvate isomerase metal-binding domain-containing protein</fullName>
    </recommendedName>
</protein>
<dbReference type="Gene3D" id="1.20.120.450">
    <property type="entry name" value="dinb family like domain"/>
    <property type="match status" value="1"/>
</dbReference>
<dbReference type="InterPro" id="IPR017520">
    <property type="entry name" value="CHP03086"/>
</dbReference>
<dbReference type="Proteomes" id="UP001501637">
    <property type="component" value="Unassembled WGS sequence"/>
</dbReference>
<dbReference type="NCBIfam" id="TIGR03083">
    <property type="entry name" value="maleylpyruvate isomerase family mycothiol-dependent enzyme"/>
    <property type="match status" value="1"/>
</dbReference>
<reference evidence="3" key="1">
    <citation type="journal article" date="2019" name="Int. J. Syst. Evol. Microbiol.">
        <title>The Global Catalogue of Microorganisms (GCM) 10K type strain sequencing project: providing services to taxonomists for standard genome sequencing and annotation.</title>
        <authorList>
            <consortium name="The Broad Institute Genomics Platform"/>
            <consortium name="The Broad Institute Genome Sequencing Center for Infectious Disease"/>
            <person name="Wu L."/>
            <person name="Ma J."/>
        </authorList>
    </citation>
    <scope>NUCLEOTIDE SEQUENCE [LARGE SCALE GENOMIC DNA]</scope>
    <source>
        <strain evidence="3">JCM 9092</strain>
    </source>
</reference>